<keyword evidence="2" id="KW-1185">Reference proteome</keyword>
<dbReference type="InterPro" id="IPR023131">
    <property type="entry name" value="Mth639-like_dom_sf"/>
</dbReference>
<reference evidence="1" key="1">
    <citation type="journal article" date="2022" name="Syst. Appl. Microbiol.">
        <title>Natronocalculus amylovorans gen. nov., sp. nov., and Natranaeroarchaeum aerophilus sp. nov., dominant culturable amylolytic natronoarchaea from hypersaline soda lakes in southwestern Siberia.</title>
        <authorList>
            <person name="Sorokin D.Y."/>
            <person name="Elcheninov A.G."/>
            <person name="Khizhniak T.V."/>
            <person name="Koenen M."/>
            <person name="Bale N.J."/>
            <person name="Damste J.S.S."/>
            <person name="Kublanov I.V."/>
        </authorList>
    </citation>
    <scope>NUCLEOTIDE SEQUENCE</scope>
    <source>
        <strain evidence="1">AArc-St2</strain>
    </source>
</reference>
<dbReference type="Pfam" id="PF04027">
    <property type="entry name" value="DUF371"/>
    <property type="match status" value="1"/>
</dbReference>
<dbReference type="Gene3D" id="2.60.120.630">
    <property type="entry name" value="mth639 domain like"/>
    <property type="match status" value="1"/>
</dbReference>
<dbReference type="PANTHER" id="PTHR40696">
    <property type="entry name" value="DUF371 FAMILY PROTEIN"/>
    <property type="match status" value="1"/>
</dbReference>
<dbReference type="EMBL" id="JAKRVX010000001">
    <property type="protein sequence ID" value="MCL9815376.1"/>
    <property type="molecule type" value="Genomic_DNA"/>
</dbReference>
<reference evidence="1" key="2">
    <citation type="submission" date="2022-02" db="EMBL/GenBank/DDBJ databases">
        <authorList>
            <person name="Elcheninov A.G."/>
            <person name="Sorokin D.Y."/>
            <person name="Kublanov I.V."/>
        </authorList>
    </citation>
    <scope>NUCLEOTIDE SEQUENCE</scope>
    <source>
        <strain evidence="1">AArc-St2</strain>
    </source>
</reference>
<evidence type="ECO:0000313" key="2">
    <source>
        <dbReference type="Proteomes" id="UP001203207"/>
    </source>
</evidence>
<accession>A0AAE3FUG0</accession>
<dbReference type="AlphaFoldDB" id="A0AAE3FUG0"/>
<gene>
    <name evidence="1" type="ORF">AArcSt2_00300</name>
</gene>
<proteinExistence type="predicted"/>
<name>A0AAE3FUG0_9EURY</name>
<dbReference type="InterPro" id="IPR007171">
    <property type="entry name" value="DUF371"/>
</dbReference>
<dbReference type="RefSeq" id="WP_250582166.1">
    <property type="nucleotide sequence ID" value="NZ_JAKRVX010000001.1"/>
</dbReference>
<dbReference type="Proteomes" id="UP001203207">
    <property type="component" value="Unassembled WGS sequence"/>
</dbReference>
<evidence type="ECO:0000313" key="1">
    <source>
        <dbReference type="EMBL" id="MCL9815376.1"/>
    </source>
</evidence>
<organism evidence="1 2">
    <name type="scientific">Natronocalculus amylovorans</name>
    <dbReference type="NCBI Taxonomy" id="2917812"/>
    <lineage>
        <taxon>Archaea</taxon>
        <taxon>Methanobacteriati</taxon>
        <taxon>Methanobacteriota</taxon>
        <taxon>Stenosarchaea group</taxon>
        <taxon>Halobacteria</taxon>
        <taxon>Halobacteriales</taxon>
        <taxon>Haloferacaceae</taxon>
        <taxon>Natronocalculus</taxon>
    </lineage>
</organism>
<sequence>MSNRSAADTSSRTVTIRACGHENVSAKHSSTLEVTSDDWLTPAGDCILAVDADTTPTAFGNEFTAACADANATISMTIEAAGHSDTVTGAGHPNLTHTDTRSLVSRTSTYIDDRTLMINADKAAVDIDRELVDALKTGAAVTVTLTVEP</sequence>
<dbReference type="PANTHER" id="PTHR40696:SF1">
    <property type="entry name" value="DUF371 DOMAIN-CONTAINING PROTEIN"/>
    <property type="match status" value="1"/>
</dbReference>
<protein>
    <submittedName>
        <fullName evidence="1">DUF371 domain-containing protein</fullName>
    </submittedName>
</protein>
<comment type="caution">
    <text evidence="1">The sequence shown here is derived from an EMBL/GenBank/DDBJ whole genome shotgun (WGS) entry which is preliminary data.</text>
</comment>